<dbReference type="InterPro" id="IPR003347">
    <property type="entry name" value="JmjC_dom"/>
</dbReference>
<reference evidence="2 3" key="1">
    <citation type="journal article" date="2014" name="Genome Announc.">
        <title>Draft Genome Sequence of the Agar-Degrading Bacterium Catenovulum sp. Strain DS-2, Isolated from Intestines of Haliotis diversicolor.</title>
        <authorList>
            <person name="Shan D."/>
            <person name="Li X."/>
            <person name="Gu Z."/>
            <person name="Wei G."/>
            <person name="Gao Z."/>
            <person name="Shao Z."/>
        </authorList>
    </citation>
    <scope>NUCLEOTIDE SEQUENCE [LARGE SCALE GENOMIC DNA]</scope>
    <source>
        <strain evidence="2 3">DS-2</strain>
    </source>
</reference>
<dbReference type="Pfam" id="PF13621">
    <property type="entry name" value="Cupin_8"/>
    <property type="match status" value="1"/>
</dbReference>
<proteinExistence type="predicted"/>
<dbReference type="AlphaFoldDB" id="W7QCF5"/>
<dbReference type="PATRIC" id="fig|1328313.3.peg.1440"/>
<sequence length="338" mass="38067">MLAFGQAVKTIEGCTSNDIPKHLLTATEPFILKGLAADWPLVQAGLNSTAEADKYIRQFYQGQQVGAFVGEPEIKGRFGYNQDMTGFNYQTVRADLTQVLDKIQQNLDNPSAQSCYVGSTSVDLCLPGLRQTNDLALDVPNKPLVSVWISNRSRISAHFDLPDNIAVNAVGKRRFTLFPPDQLENLYVGPLEFNPAGQAISLVDFHQPDFARFPKFKTAMENAWVAELEPGDAVFVPSMWWHHVESLTGFNVLVNYWWRQSPNFMETPAGALTYAQMTIRDLPEAQKQAWKNLFDYYVFSDRERAAAHIPEHCQASVGKMTADIIRRLRGIVLNRLNR</sequence>
<dbReference type="PANTHER" id="PTHR12461">
    <property type="entry name" value="HYPOXIA-INDUCIBLE FACTOR 1 ALPHA INHIBITOR-RELATED"/>
    <property type="match status" value="1"/>
</dbReference>
<accession>W7QCF5</accession>
<dbReference type="Proteomes" id="UP000019276">
    <property type="component" value="Unassembled WGS sequence"/>
</dbReference>
<dbReference type="PROSITE" id="PS51184">
    <property type="entry name" value="JMJC"/>
    <property type="match status" value="1"/>
</dbReference>
<name>W7QCF5_9ALTE</name>
<feature type="domain" description="JmjC" evidence="1">
    <location>
        <begin position="115"/>
        <end position="275"/>
    </location>
</feature>
<evidence type="ECO:0000313" key="2">
    <source>
        <dbReference type="EMBL" id="EWH10569.1"/>
    </source>
</evidence>
<evidence type="ECO:0000259" key="1">
    <source>
        <dbReference type="PROSITE" id="PS51184"/>
    </source>
</evidence>
<keyword evidence="3" id="KW-1185">Reference proteome</keyword>
<dbReference type="InterPro" id="IPR041667">
    <property type="entry name" value="Cupin_8"/>
</dbReference>
<gene>
    <name evidence="2" type="ORF">DS2_07048</name>
</gene>
<dbReference type="PANTHER" id="PTHR12461:SF105">
    <property type="entry name" value="HYPOXIA-INDUCIBLE FACTOR 1-ALPHA INHIBITOR"/>
    <property type="match status" value="1"/>
</dbReference>
<comment type="caution">
    <text evidence="2">The sequence shown here is derived from an EMBL/GenBank/DDBJ whole genome shotgun (WGS) entry which is preliminary data.</text>
</comment>
<dbReference type="SMART" id="SM00558">
    <property type="entry name" value="JmjC"/>
    <property type="match status" value="1"/>
</dbReference>
<protein>
    <submittedName>
        <fullName evidence="2">Pass1-like protein</fullName>
    </submittedName>
</protein>
<dbReference type="SUPFAM" id="SSF51197">
    <property type="entry name" value="Clavaminate synthase-like"/>
    <property type="match status" value="1"/>
</dbReference>
<dbReference type="eggNOG" id="COG2850">
    <property type="taxonomic scope" value="Bacteria"/>
</dbReference>
<organism evidence="2 3">
    <name type="scientific">Catenovulum agarivorans DS-2</name>
    <dbReference type="NCBI Taxonomy" id="1328313"/>
    <lineage>
        <taxon>Bacteria</taxon>
        <taxon>Pseudomonadati</taxon>
        <taxon>Pseudomonadota</taxon>
        <taxon>Gammaproteobacteria</taxon>
        <taxon>Alteromonadales</taxon>
        <taxon>Alteromonadaceae</taxon>
        <taxon>Catenovulum</taxon>
    </lineage>
</organism>
<evidence type="ECO:0000313" key="3">
    <source>
        <dbReference type="Proteomes" id="UP000019276"/>
    </source>
</evidence>
<dbReference type="EMBL" id="ARZY01000010">
    <property type="protein sequence ID" value="EWH10569.1"/>
    <property type="molecule type" value="Genomic_DNA"/>
</dbReference>
<dbReference type="OrthoDB" id="479699at2"/>
<dbReference type="RefSeq" id="WP_035013999.1">
    <property type="nucleotide sequence ID" value="NZ_ARZY01000010.1"/>
</dbReference>
<dbReference type="STRING" id="1328313.DS2_07048"/>
<dbReference type="Gene3D" id="2.60.120.650">
    <property type="entry name" value="Cupin"/>
    <property type="match status" value="1"/>
</dbReference>